<dbReference type="GO" id="GO:0016020">
    <property type="term" value="C:membrane"/>
    <property type="evidence" value="ECO:0007669"/>
    <property type="project" value="TreeGrafter"/>
</dbReference>
<dbReference type="OrthoDB" id="1700726at2759"/>
<dbReference type="InterPro" id="IPR000873">
    <property type="entry name" value="AMP-dep_synth/lig_dom"/>
</dbReference>
<protein>
    <recommendedName>
        <fullName evidence="4">AMP-dependent synthetase/ligase domain-containing protein</fullName>
    </recommendedName>
</protein>
<reference evidence="5 6" key="1">
    <citation type="journal article" date="2015" name="Environ. Microbiol.">
        <title>Metagenome sequence of Elaphomyces granulatus from sporocarp tissue reveals Ascomycota ectomycorrhizal fingerprints of genome expansion and a Proteobacteria-rich microbiome.</title>
        <authorList>
            <person name="Quandt C.A."/>
            <person name="Kohler A."/>
            <person name="Hesse C.N."/>
            <person name="Sharpton T.J."/>
            <person name="Martin F."/>
            <person name="Spatafora J.W."/>
        </authorList>
    </citation>
    <scope>NUCLEOTIDE SEQUENCE [LARGE SCALE GENOMIC DNA]</scope>
    <source>
        <strain evidence="5 6">OSC145934</strain>
    </source>
</reference>
<evidence type="ECO:0000256" key="3">
    <source>
        <dbReference type="SAM" id="MobiDB-lite"/>
    </source>
</evidence>
<feature type="domain" description="AMP-dependent synthetase/ligase" evidence="4">
    <location>
        <begin position="69"/>
        <end position="511"/>
    </location>
</feature>
<name>A0A232M4D1_9EURO</name>
<evidence type="ECO:0000256" key="2">
    <source>
        <dbReference type="ARBA" id="ARBA00022840"/>
    </source>
</evidence>
<dbReference type="EMBL" id="NPHW01002528">
    <property type="protein sequence ID" value="OXV11275.1"/>
    <property type="molecule type" value="Genomic_DNA"/>
</dbReference>
<dbReference type="InterPro" id="IPR020845">
    <property type="entry name" value="AMP-binding_CS"/>
</dbReference>
<gene>
    <name evidence="5" type="ORF">Egran_00964</name>
</gene>
<comment type="caution">
    <text evidence="5">The sequence shown here is derived from an EMBL/GenBank/DDBJ whole genome shotgun (WGS) entry which is preliminary data.</text>
</comment>
<accession>A0A232M4D1</accession>
<dbReference type="GO" id="GO:0005783">
    <property type="term" value="C:endoplasmic reticulum"/>
    <property type="evidence" value="ECO:0007669"/>
    <property type="project" value="TreeGrafter"/>
</dbReference>
<keyword evidence="1" id="KW-0547">Nucleotide-binding</keyword>
<dbReference type="Pfam" id="PF00501">
    <property type="entry name" value="AMP-binding"/>
    <property type="match status" value="1"/>
</dbReference>
<proteinExistence type="predicted"/>
<dbReference type="Proteomes" id="UP000243515">
    <property type="component" value="Unassembled WGS sequence"/>
</dbReference>
<organism evidence="5 6">
    <name type="scientific">Elaphomyces granulatus</name>
    <dbReference type="NCBI Taxonomy" id="519963"/>
    <lineage>
        <taxon>Eukaryota</taxon>
        <taxon>Fungi</taxon>
        <taxon>Dikarya</taxon>
        <taxon>Ascomycota</taxon>
        <taxon>Pezizomycotina</taxon>
        <taxon>Eurotiomycetes</taxon>
        <taxon>Eurotiomycetidae</taxon>
        <taxon>Eurotiales</taxon>
        <taxon>Elaphomycetaceae</taxon>
        <taxon>Elaphomyces</taxon>
    </lineage>
</organism>
<sequence>MVFFQSDTVVYAEQLRKPPPKGTPYSLPLPDSQKPGRSHVYRAWNTQKELLRSLDPKIGTLHDAFESTANRIPKSPCLGWRPYDPRTRSFGQFTWMDYRTVQRRRAAFGVGLVELHKKHGCTREKYGIGLWCQNRPEWQITDLACTSQSLYSVSIYDVLGPDIAEYIVNHADLHCVVASLPHIPTLLKLKPNLPTLQFIISLDPIDSGELAGHSKRTILESFAADQGISIYTIDEVERLGQSLNRPYNPPSLDDVVTINYTSGTTGHPKGVVLTHENAVAAATFAIITGRQSAGDTFASYLPLAHIFERMLEQGALWAGARIGYYHGNILELVDDLKLLRPTGFASVPRLYTRFGNVIRSSTLEQPGVKGALSRHIVATKTANLKASPPEKATAQHALWDRLWGKKIATALGLERTRILVSGSAPLDPSLHDFLRVVLGKDIVQGYGLTESYAVATSQGTSDLSSGNCGSVAFPVEACLISIPEMEYSVDDQPYPRGELLLRGHTIFRGYHKNPEETAKVMTDDGWFCTGDICVIDEMGRFKIIDRRKNVLKLAQGEYISPERLEGIILSEHSYLAQAYVHGDSLQTSLIAIFGIQPDTFALFASKVLGNEIKPVTTEGLQSAMNHELIRKALLRDLDQTARKHKLSGFERIKNAALMMEPFSVENQLLTPTLKLKRPSIVKEYRPVLDSLYAQIATESRPKAML</sequence>
<evidence type="ECO:0000313" key="6">
    <source>
        <dbReference type="Proteomes" id="UP000243515"/>
    </source>
</evidence>
<dbReference type="SUPFAM" id="SSF56801">
    <property type="entry name" value="Acetyl-CoA synthetase-like"/>
    <property type="match status" value="1"/>
</dbReference>
<feature type="region of interest" description="Disordered" evidence="3">
    <location>
        <begin position="15"/>
        <end position="35"/>
    </location>
</feature>
<dbReference type="PANTHER" id="PTHR43272">
    <property type="entry name" value="LONG-CHAIN-FATTY-ACID--COA LIGASE"/>
    <property type="match status" value="1"/>
</dbReference>
<dbReference type="AlphaFoldDB" id="A0A232M4D1"/>
<keyword evidence="6" id="KW-1185">Reference proteome</keyword>
<dbReference type="GO" id="GO:0005524">
    <property type="term" value="F:ATP binding"/>
    <property type="evidence" value="ECO:0007669"/>
    <property type="project" value="UniProtKB-KW"/>
</dbReference>
<dbReference type="PROSITE" id="PS00455">
    <property type="entry name" value="AMP_BINDING"/>
    <property type="match status" value="1"/>
</dbReference>
<dbReference type="PANTHER" id="PTHR43272:SF33">
    <property type="entry name" value="AMP-BINDING DOMAIN-CONTAINING PROTEIN-RELATED"/>
    <property type="match status" value="1"/>
</dbReference>
<evidence type="ECO:0000313" key="5">
    <source>
        <dbReference type="EMBL" id="OXV11275.1"/>
    </source>
</evidence>
<evidence type="ECO:0000259" key="4">
    <source>
        <dbReference type="Pfam" id="PF00501"/>
    </source>
</evidence>
<dbReference type="Gene3D" id="3.40.50.12780">
    <property type="entry name" value="N-terminal domain of ligase-like"/>
    <property type="match status" value="1"/>
</dbReference>
<dbReference type="InterPro" id="IPR042099">
    <property type="entry name" value="ANL_N_sf"/>
</dbReference>
<dbReference type="GO" id="GO:0004467">
    <property type="term" value="F:long-chain fatty acid-CoA ligase activity"/>
    <property type="evidence" value="ECO:0007669"/>
    <property type="project" value="TreeGrafter"/>
</dbReference>
<evidence type="ECO:0000256" key="1">
    <source>
        <dbReference type="ARBA" id="ARBA00022741"/>
    </source>
</evidence>
<keyword evidence="2" id="KW-0067">ATP-binding</keyword>